<evidence type="ECO:0000256" key="2">
    <source>
        <dbReference type="ARBA" id="ARBA00005568"/>
    </source>
</evidence>
<dbReference type="EMBL" id="LNCU01000022">
    <property type="protein sequence ID" value="KWV60201.1"/>
    <property type="molecule type" value="Genomic_DNA"/>
</dbReference>
<evidence type="ECO:0000313" key="8">
    <source>
        <dbReference type="EMBL" id="KWV60201.1"/>
    </source>
</evidence>
<dbReference type="InterPro" id="IPR011206">
    <property type="entry name" value="Citrate_lyase_beta/mcl1/mcl2"/>
</dbReference>
<dbReference type="PANTHER" id="PTHR32308:SF0">
    <property type="entry name" value="HPCH_HPAI ALDOLASE_CITRATE LYASE DOMAIN-CONTAINING PROTEIN"/>
    <property type="match status" value="1"/>
</dbReference>
<evidence type="ECO:0000256" key="1">
    <source>
        <dbReference type="ARBA" id="ARBA00001946"/>
    </source>
</evidence>
<dbReference type="RefSeq" id="WP_066500966.1">
    <property type="nucleotide sequence ID" value="NZ_LNCU01000022.1"/>
</dbReference>
<sequence>MRTPRPAPLCRSWLFLEGANEDVLQRAPTSGADVLIHELEDFTPPALRPKARKLAADLYAAWREQGAVVAVRVNPLEQDGMDDLAAVMCGRPDIVALPKVAEPHHVVQLDEAVTRFERDYGIAEGSTALLPNIEFARGLVQTGAIAAASRRTIGCLMASEDLAADLGAERGTDGIELAYARQRFLVECRAANVVAVDCPYTWSDAAGVARDAIWGRRLGYGAKSLVDPAHAAIINGVLTPSEEELRQANRIVAAFEAARAQGLGRVEFDGSLLEVPTYSNAKRLIARGEALRAIDRSAQA</sequence>
<protein>
    <submittedName>
        <fullName evidence="8">Citrate lyase subunit beta</fullName>
    </submittedName>
</protein>
<dbReference type="SUPFAM" id="SSF51621">
    <property type="entry name" value="Phosphoenolpyruvate/pyruvate domain"/>
    <property type="match status" value="1"/>
</dbReference>
<reference evidence="8 9" key="1">
    <citation type="submission" date="2015-11" db="EMBL/GenBank/DDBJ databases">
        <title>Draft Genome Sequence of the Strain BR 10303 (Bradyrhizobium sp.) isolated from nodules of Centrolobium paraense.</title>
        <authorList>
            <person name="Zelli J.E."/>
            <person name="Simoes-Araujo J.L."/>
            <person name="Barauna A.C."/>
            <person name="Silva K."/>
        </authorList>
    </citation>
    <scope>NUCLEOTIDE SEQUENCE [LARGE SCALE GENOMIC DNA]</scope>
    <source>
        <strain evidence="8 9">BR 10303</strain>
    </source>
</reference>
<name>A0A120FRJ2_9BRAD</name>
<keyword evidence="4 6" id="KW-0460">Magnesium</keyword>
<dbReference type="Pfam" id="PF03328">
    <property type="entry name" value="HpcH_HpaI"/>
    <property type="match status" value="1"/>
</dbReference>
<keyword evidence="3 6" id="KW-0479">Metal-binding</keyword>
<feature type="binding site" evidence="6">
    <location>
        <position position="161"/>
    </location>
    <ligand>
        <name>Mg(2+)</name>
        <dbReference type="ChEBI" id="CHEBI:18420"/>
    </ligand>
</feature>
<dbReference type="Proteomes" id="UP000057737">
    <property type="component" value="Unassembled WGS sequence"/>
</dbReference>
<feature type="domain" description="HpcH/HpaI aldolase/citrate lyase" evidence="7">
    <location>
        <begin position="11"/>
        <end position="228"/>
    </location>
</feature>
<feature type="binding site" evidence="5">
    <location>
        <position position="134"/>
    </location>
    <ligand>
        <name>substrate</name>
    </ligand>
</feature>
<dbReference type="GO" id="GO:0006107">
    <property type="term" value="P:oxaloacetate metabolic process"/>
    <property type="evidence" value="ECO:0007669"/>
    <property type="project" value="TreeGrafter"/>
</dbReference>
<keyword evidence="9" id="KW-1185">Reference proteome</keyword>
<feature type="binding site" evidence="6">
    <location>
        <position position="134"/>
    </location>
    <ligand>
        <name>Mg(2+)</name>
        <dbReference type="ChEBI" id="CHEBI:18420"/>
    </ligand>
</feature>
<accession>A0A120FRJ2</accession>
<keyword evidence="8" id="KW-0456">Lyase</keyword>
<dbReference type="InterPro" id="IPR015813">
    <property type="entry name" value="Pyrv/PenolPyrv_kinase-like_dom"/>
</dbReference>
<dbReference type="AlphaFoldDB" id="A0A120FRJ2"/>
<comment type="similarity">
    <text evidence="2">Belongs to the HpcH/HpaI aldolase family.</text>
</comment>
<dbReference type="PANTHER" id="PTHR32308">
    <property type="entry name" value="LYASE BETA SUBUNIT, PUTATIVE (AFU_ORTHOLOGUE AFUA_4G13030)-RELATED"/>
    <property type="match status" value="1"/>
</dbReference>
<dbReference type="GO" id="GO:0000287">
    <property type="term" value="F:magnesium ion binding"/>
    <property type="evidence" value="ECO:0007669"/>
    <property type="project" value="TreeGrafter"/>
</dbReference>
<proteinExistence type="inferred from homology"/>
<organism evidence="8 9">
    <name type="scientific">Bradyrhizobium macuxiense</name>
    <dbReference type="NCBI Taxonomy" id="1755647"/>
    <lineage>
        <taxon>Bacteria</taxon>
        <taxon>Pseudomonadati</taxon>
        <taxon>Pseudomonadota</taxon>
        <taxon>Alphaproteobacteria</taxon>
        <taxon>Hyphomicrobiales</taxon>
        <taxon>Nitrobacteraceae</taxon>
        <taxon>Bradyrhizobium</taxon>
    </lineage>
</organism>
<evidence type="ECO:0000259" key="7">
    <source>
        <dbReference type="Pfam" id="PF03328"/>
    </source>
</evidence>
<evidence type="ECO:0000256" key="6">
    <source>
        <dbReference type="PIRSR" id="PIRSR015582-2"/>
    </source>
</evidence>
<comment type="caution">
    <text evidence="8">The sequence shown here is derived from an EMBL/GenBank/DDBJ whole genome shotgun (WGS) entry which is preliminary data.</text>
</comment>
<comment type="cofactor">
    <cofactor evidence="1">
        <name>Mg(2+)</name>
        <dbReference type="ChEBI" id="CHEBI:18420"/>
    </cofactor>
</comment>
<dbReference type="PIRSF" id="PIRSF015582">
    <property type="entry name" value="Cit_lyase_B"/>
    <property type="match status" value="1"/>
</dbReference>
<gene>
    <name evidence="8" type="ORF">AS156_30160</name>
</gene>
<evidence type="ECO:0000256" key="5">
    <source>
        <dbReference type="PIRSR" id="PIRSR015582-1"/>
    </source>
</evidence>
<dbReference type="InterPro" id="IPR040442">
    <property type="entry name" value="Pyrv_kinase-like_dom_sf"/>
</dbReference>
<evidence type="ECO:0000256" key="3">
    <source>
        <dbReference type="ARBA" id="ARBA00022723"/>
    </source>
</evidence>
<dbReference type="Gene3D" id="3.20.20.60">
    <property type="entry name" value="Phosphoenolpyruvate-binding domains"/>
    <property type="match status" value="1"/>
</dbReference>
<evidence type="ECO:0000256" key="4">
    <source>
        <dbReference type="ARBA" id="ARBA00022842"/>
    </source>
</evidence>
<dbReference type="InterPro" id="IPR005000">
    <property type="entry name" value="Aldolase/citrate-lyase_domain"/>
</dbReference>
<feature type="binding site" evidence="5">
    <location>
        <position position="72"/>
    </location>
    <ligand>
        <name>substrate</name>
    </ligand>
</feature>
<dbReference type="GO" id="GO:0016829">
    <property type="term" value="F:lyase activity"/>
    <property type="evidence" value="ECO:0007669"/>
    <property type="project" value="UniProtKB-KW"/>
</dbReference>
<evidence type="ECO:0000313" key="9">
    <source>
        <dbReference type="Proteomes" id="UP000057737"/>
    </source>
</evidence>